<feature type="transmembrane region" description="Helical" evidence="1">
    <location>
        <begin position="20"/>
        <end position="42"/>
    </location>
</feature>
<feature type="transmembrane region" description="Helical" evidence="1">
    <location>
        <begin position="170"/>
        <end position="194"/>
    </location>
</feature>
<dbReference type="AlphaFoldDB" id="A0AAU8NKH1"/>
<keyword evidence="1" id="KW-0812">Transmembrane</keyword>
<evidence type="ECO:0000256" key="1">
    <source>
        <dbReference type="SAM" id="Phobius"/>
    </source>
</evidence>
<organism evidence="2">
    <name type="scientific">Paenibacillus sp. AN1007</name>
    <dbReference type="NCBI Taxonomy" id="3151385"/>
    <lineage>
        <taxon>Bacteria</taxon>
        <taxon>Bacillati</taxon>
        <taxon>Bacillota</taxon>
        <taxon>Bacilli</taxon>
        <taxon>Bacillales</taxon>
        <taxon>Paenibacillaceae</taxon>
        <taxon>Paenibacillus</taxon>
    </lineage>
</organism>
<feature type="transmembrane region" description="Helical" evidence="1">
    <location>
        <begin position="141"/>
        <end position="163"/>
    </location>
</feature>
<name>A0AAU8NKH1_9BACL</name>
<feature type="transmembrane region" description="Helical" evidence="1">
    <location>
        <begin position="54"/>
        <end position="78"/>
    </location>
</feature>
<dbReference type="RefSeq" id="WP_342555602.1">
    <property type="nucleotide sequence ID" value="NZ_CP159992.1"/>
</dbReference>
<proteinExistence type="predicted"/>
<keyword evidence="1" id="KW-0472">Membrane</keyword>
<keyword evidence="1" id="KW-1133">Transmembrane helix</keyword>
<evidence type="ECO:0000313" key="2">
    <source>
        <dbReference type="EMBL" id="XCP97792.1"/>
    </source>
</evidence>
<gene>
    <name evidence="2" type="ORF">ABXS70_14310</name>
</gene>
<feature type="transmembrane region" description="Helical" evidence="1">
    <location>
        <begin position="104"/>
        <end position="129"/>
    </location>
</feature>
<sequence>MALLKLLQIEFLKLRRRTFVWMMMFSALIMPFLAYLLFKYAWDTGGDPVQFYKWSAFGFTLFIILPVVLGILSTMLMYNENQYDMLKQLWIVPVSKMSYFFSKFLVVLIYSVCFMIVTAIGSVIFSILLGDIAFDWQHVLFLIRKCLEIGVITAFAMLPILAIAAAQNGYILPVAVTLVYAFLGSIIVSINTYIHPLSSMAVIVARNGDIPGLNNTQVVNIPMAIFSILVWGIASVLLANAVLARRK</sequence>
<accession>A0AAU8NKH1</accession>
<reference evidence="2" key="1">
    <citation type="submission" date="2024-05" db="EMBL/GenBank/DDBJ databases">
        <title>Draft genome assemblies of 36 bacteria isolated from hibernating arctic ground squirrels.</title>
        <authorList>
            <person name="McKee H."/>
            <person name="Mullen L."/>
            <person name="Drown D.M."/>
            <person name="Duddleston K.N."/>
        </authorList>
    </citation>
    <scope>NUCLEOTIDE SEQUENCE</scope>
    <source>
        <strain evidence="2">AN1007</strain>
    </source>
</reference>
<feature type="transmembrane region" description="Helical" evidence="1">
    <location>
        <begin position="221"/>
        <end position="243"/>
    </location>
</feature>
<dbReference type="Pfam" id="PF12730">
    <property type="entry name" value="ABC2_membrane_4"/>
    <property type="match status" value="1"/>
</dbReference>
<protein>
    <submittedName>
        <fullName evidence="2">ABC transporter permease</fullName>
    </submittedName>
</protein>
<dbReference type="EMBL" id="CP159992">
    <property type="protein sequence ID" value="XCP97792.1"/>
    <property type="molecule type" value="Genomic_DNA"/>
</dbReference>